<dbReference type="CDD" id="cd20814">
    <property type="entry name" value="CRIK"/>
    <property type="match status" value="1"/>
</dbReference>
<dbReference type="SUPFAM" id="SSF57889">
    <property type="entry name" value="Cysteine-rich domain"/>
    <property type="match status" value="1"/>
</dbReference>
<evidence type="ECO:0000259" key="7">
    <source>
        <dbReference type="PROSITE" id="PS50003"/>
    </source>
</evidence>
<dbReference type="PROSITE" id="PS50003">
    <property type="entry name" value="PH_DOMAIN"/>
    <property type="match status" value="1"/>
</dbReference>
<dbReference type="GO" id="GO:0046872">
    <property type="term" value="F:metal ion binding"/>
    <property type="evidence" value="ECO:0007669"/>
    <property type="project" value="UniProtKB-KW"/>
</dbReference>
<accession>A0A2G8KIA8</accession>
<dbReference type="Pfam" id="PF00169">
    <property type="entry name" value="PH"/>
    <property type="match status" value="1"/>
</dbReference>
<dbReference type="PROSITE" id="PS50219">
    <property type="entry name" value="CNH"/>
    <property type="match status" value="1"/>
</dbReference>
<comment type="catalytic activity">
    <reaction evidence="5">
        <text>L-seryl-[protein] + ATP = O-phospho-L-seryl-[protein] + ADP + H(+)</text>
        <dbReference type="Rhea" id="RHEA:17989"/>
        <dbReference type="Rhea" id="RHEA-COMP:9863"/>
        <dbReference type="Rhea" id="RHEA-COMP:11604"/>
        <dbReference type="ChEBI" id="CHEBI:15378"/>
        <dbReference type="ChEBI" id="CHEBI:29999"/>
        <dbReference type="ChEBI" id="CHEBI:30616"/>
        <dbReference type="ChEBI" id="CHEBI:83421"/>
        <dbReference type="ChEBI" id="CHEBI:456216"/>
        <dbReference type="EC" id="2.7.11.1"/>
    </reaction>
</comment>
<evidence type="ECO:0000256" key="6">
    <source>
        <dbReference type="SAM" id="MobiDB-lite"/>
    </source>
</evidence>
<dbReference type="InterPro" id="IPR011993">
    <property type="entry name" value="PH-like_dom_sf"/>
</dbReference>
<dbReference type="Gene3D" id="2.30.29.30">
    <property type="entry name" value="Pleckstrin-homology domain (PH domain)/Phosphotyrosine-binding domain (PTB)"/>
    <property type="match status" value="1"/>
</dbReference>
<comment type="caution">
    <text evidence="10">The sequence shown here is derived from an EMBL/GenBank/DDBJ whole genome shotgun (WGS) entry which is preliminary data.</text>
</comment>
<evidence type="ECO:0000313" key="10">
    <source>
        <dbReference type="EMBL" id="PIK47705.1"/>
    </source>
</evidence>
<evidence type="ECO:0000256" key="5">
    <source>
        <dbReference type="ARBA" id="ARBA00048679"/>
    </source>
</evidence>
<keyword evidence="2" id="KW-0479">Metal-binding</keyword>
<keyword evidence="3" id="KW-0862">Zinc</keyword>
<name>A0A2G8KIA8_STIJA</name>
<dbReference type="InterPro" id="IPR001849">
    <property type="entry name" value="PH_domain"/>
</dbReference>
<evidence type="ECO:0000313" key="11">
    <source>
        <dbReference type="Proteomes" id="UP000230750"/>
    </source>
</evidence>
<dbReference type="GO" id="GO:0004674">
    <property type="term" value="F:protein serine/threonine kinase activity"/>
    <property type="evidence" value="ECO:0007669"/>
    <property type="project" value="UniProtKB-EC"/>
</dbReference>
<organism evidence="10 11">
    <name type="scientific">Stichopus japonicus</name>
    <name type="common">Sea cucumber</name>
    <dbReference type="NCBI Taxonomy" id="307972"/>
    <lineage>
        <taxon>Eukaryota</taxon>
        <taxon>Metazoa</taxon>
        <taxon>Echinodermata</taxon>
        <taxon>Eleutherozoa</taxon>
        <taxon>Echinozoa</taxon>
        <taxon>Holothuroidea</taxon>
        <taxon>Aspidochirotacea</taxon>
        <taxon>Aspidochirotida</taxon>
        <taxon>Stichopodidae</taxon>
        <taxon>Apostichopus</taxon>
    </lineage>
</organism>
<dbReference type="PANTHER" id="PTHR22988">
    <property type="entry name" value="MYOTONIC DYSTROPHY S/T KINASE-RELATED"/>
    <property type="match status" value="1"/>
</dbReference>
<proteinExistence type="predicted"/>
<dbReference type="SUPFAM" id="SSF50729">
    <property type="entry name" value="PH domain-like"/>
    <property type="match status" value="1"/>
</dbReference>
<feature type="domain" description="Phorbol-ester/DAG-type" evidence="8">
    <location>
        <begin position="1"/>
        <end position="41"/>
    </location>
</feature>
<dbReference type="InterPro" id="IPR002219">
    <property type="entry name" value="PKC_DAG/PE"/>
</dbReference>
<dbReference type="InterPro" id="IPR001180">
    <property type="entry name" value="CNH_dom"/>
</dbReference>
<dbReference type="Proteomes" id="UP000230750">
    <property type="component" value="Unassembled WGS sequence"/>
</dbReference>
<feature type="region of interest" description="Disordered" evidence="6">
    <location>
        <begin position="619"/>
        <end position="658"/>
    </location>
</feature>
<dbReference type="Gene3D" id="3.30.60.20">
    <property type="match status" value="1"/>
</dbReference>
<evidence type="ECO:0000256" key="2">
    <source>
        <dbReference type="ARBA" id="ARBA00022723"/>
    </source>
</evidence>
<reference evidence="10 11" key="1">
    <citation type="journal article" date="2017" name="PLoS Biol.">
        <title>The sea cucumber genome provides insights into morphological evolution and visceral regeneration.</title>
        <authorList>
            <person name="Zhang X."/>
            <person name="Sun L."/>
            <person name="Yuan J."/>
            <person name="Sun Y."/>
            <person name="Gao Y."/>
            <person name="Zhang L."/>
            <person name="Li S."/>
            <person name="Dai H."/>
            <person name="Hamel J.F."/>
            <person name="Liu C."/>
            <person name="Yu Y."/>
            <person name="Liu S."/>
            <person name="Lin W."/>
            <person name="Guo K."/>
            <person name="Jin S."/>
            <person name="Xu P."/>
            <person name="Storey K.B."/>
            <person name="Huan P."/>
            <person name="Zhang T."/>
            <person name="Zhou Y."/>
            <person name="Zhang J."/>
            <person name="Lin C."/>
            <person name="Li X."/>
            <person name="Xing L."/>
            <person name="Huo D."/>
            <person name="Sun M."/>
            <person name="Wang L."/>
            <person name="Mercier A."/>
            <person name="Li F."/>
            <person name="Yang H."/>
            <person name="Xiang J."/>
        </authorList>
    </citation>
    <scope>NUCLEOTIDE SEQUENCE [LARGE SCALE GENOMIC DNA]</scope>
    <source>
        <strain evidence="10">Shaxun</strain>
        <tissue evidence="10">Muscle</tissue>
    </source>
</reference>
<dbReference type="InterPro" id="IPR046349">
    <property type="entry name" value="C1-like_sf"/>
</dbReference>
<dbReference type="AlphaFoldDB" id="A0A2G8KIA8"/>
<keyword evidence="10" id="KW-0418">Kinase</keyword>
<feature type="compositionally biased region" description="Basic residues" evidence="6">
    <location>
        <begin position="648"/>
        <end position="658"/>
    </location>
</feature>
<keyword evidence="10" id="KW-0808">Transferase</keyword>
<protein>
    <submittedName>
        <fullName evidence="10">Putative citron Rho-interacting kinase</fullName>
    </submittedName>
</protein>
<feature type="domain" description="CNH" evidence="9">
    <location>
        <begin position="224"/>
        <end position="518"/>
    </location>
</feature>
<sequence length="658" mass="73739">MKPTKCSVCVDTVHFGRHASKCQECHRVCHPKCASALPHTCGLPFQFVRHFSEALHQQTDSPVSTFNSSLESSVLMKSQGWMKVQGSIELGWDKKWVSLEGPQLLIFNREHMKDTSKPWRTFDLQPKEGWVSIHAGIIPAELPNTVPSDLPFVIRLEHHQTTQSYFPSEDTALYLMAPTFPEKQRWVAVLENVVALNGFGGAEVKRATASIHTNTLLSLEQDNKLDINCTMILNDEFLLLGCDEGLYVMNLERMSDPVAQLLGVGSIYQMKYIPQLVSVIIIAGELRKLGCIEVSHLTAQAKIANKKDSYVRCSSVLNVEACHLFAIEEINNSIYLCAAQPQKIAIMKYNYEKKSFSLKKEIPTAEPCSCLLFSQSGKLLAGMDRFYEVEIKQFKTDEFLDSNDPSLAHAINSSSIMNSFPVAVLQIAPAGETEEFLLCFHEFALFVDAQGKRTREDDLEWSRLPLSVSYREPYLYITHFNCLEVLEIKPFSAKDRVAAHSFMELPNPRFTGYALSEGAVYVTSNHSQKAELICLQGNLLDDTLEPSETTVDMEDLEDTPKAATTPSAVVRRSSRISLKRTLEEECSDLSVSKLSRTLSIASSRDNSFRAAIGSTFPRRSSRLAPTSSSEDEVNPACGSVKLFTRRSNQGRRSRQQKH</sequence>
<dbReference type="SMART" id="SM00233">
    <property type="entry name" value="PH"/>
    <property type="match status" value="1"/>
</dbReference>
<dbReference type="SMART" id="SM00036">
    <property type="entry name" value="CNH"/>
    <property type="match status" value="1"/>
</dbReference>
<evidence type="ECO:0000259" key="9">
    <source>
        <dbReference type="PROSITE" id="PS50219"/>
    </source>
</evidence>
<dbReference type="OrthoDB" id="5919042at2759"/>
<evidence type="ECO:0000256" key="1">
    <source>
        <dbReference type="ARBA" id="ARBA00022553"/>
    </source>
</evidence>
<evidence type="ECO:0000259" key="8">
    <source>
        <dbReference type="PROSITE" id="PS50081"/>
    </source>
</evidence>
<feature type="domain" description="PH" evidence="7">
    <location>
        <begin position="75"/>
        <end position="195"/>
    </location>
</feature>
<keyword evidence="11" id="KW-1185">Reference proteome</keyword>
<gene>
    <name evidence="10" type="ORF">BSL78_15413</name>
</gene>
<dbReference type="STRING" id="307972.A0A2G8KIA8"/>
<keyword evidence="1" id="KW-0597">Phosphoprotein</keyword>
<dbReference type="PANTHER" id="PTHR22988:SF71">
    <property type="entry name" value="CITRON RHO-INTERACTING KINASE"/>
    <property type="match status" value="1"/>
</dbReference>
<evidence type="ECO:0000256" key="3">
    <source>
        <dbReference type="ARBA" id="ARBA00022833"/>
    </source>
</evidence>
<dbReference type="InterPro" id="IPR050839">
    <property type="entry name" value="Rho-assoc_Ser/Thr_Kinase"/>
</dbReference>
<dbReference type="EMBL" id="MRZV01000563">
    <property type="protein sequence ID" value="PIK47705.1"/>
    <property type="molecule type" value="Genomic_DNA"/>
</dbReference>
<dbReference type="PROSITE" id="PS50081">
    <property type="entry name" value="ZF_DAG_PE_2"/>
    <property type="match status" value="1"/>
</dbReference>
<dbReference type="Pfam" id="PF00780">
    <property type="entry name" value="CNH"/>
    <property type="match status" value="1"/>
</dbReference>
<comment type="catalytic activity">
    <reaction evidence="4">
        <text>L-threonyl-[protein] + ATP = O-phospho-L-threonyl-[protein] + ADP + H(+)</text>
        <dbReference type="Rhea" id="RHEA:46608"/>
        <dbReference type="Rhea" id="RHEA-COMP:11060"/>
        <dbReference type="Rhea" id="RHEA-COMP:11605"/>
        <dbReference type="ChEBI" id="CHEBI:15378"/>
        <dbReference type="ChEBI" id="CHEBI:30013"/>
        <dbReference type="ChEBI" id="CHEBI:30616"/>
        <dbReference type="ChEBI" id="CHEBI:61977"/>
        <dbReference type="ChEBI" id="CHEBI:456216"/>
        <dbReference type="EC" id="2.7.11.1"/>
    </reaction>
</comment>
<evidence type="ECO:0000256" key="4">
    <source>
        <dbReference type="ARBA" id="ARBA00047899"/>
    </source>
</evidence>